<dbReference type="PANTHER" id="PTHR10174">
    <property type="entry name" value="ALPHA-TOCOPHEROL TRANSFER PROTEIN-RELATED"/>
    <property type="match status" value="1"/>
</dbReference>
<protein>
    <submittedName>
        <fullName evidence="3">Tocopherol transfer protein-like</fullName>
    </submittedName>
</protein>
<comment type="caution">
    <text evidence="3">The sequence shown here is derived from an EMBL/GenBank/DDBJ whole genome shotgun (WGS) entry which is preliminary data.</text>
</comment>
<proteinExistence type="predicted"/>
<dbReference type="AlphaFoldDB" id="A0A9N8HLZ6"/>
<evidence type="ECO:0000313" key="4">
    <source>
        <dbReference type="Proteomes" id="UP001153069"/>
    </source>
</evidence>
<dbReference type="GO" id="GO:1902936">
    <property type="term" value="F:phosphatidylinositol bisphosphate binding"/>
    <property type="evidence" value="ECO:0007669"/>
    <property type="project" value="TreeGrafter"/>
</dbReference>
<organism evidence="3 4">
    <name type="scientific">Seminavis robusta</name>
    <dbReference type="NCBI Taxonomy" id="568900"/>
    <lineage>
        <taxon>Eukaryota</taxon>
        <taxon>Sar</taxon>
        <taxon>Stramenopiles</taxon>
        <taxon>Ochrophyta</taxon>
        <taxon>Bacillariophyta</taxon>
        <taxon>Bacillariophyceae</taxon>
        <taxon>Bacillariophycidae</taxon>
        <taxon>Naviculales</taxon>
        <taxon>Naviculaceae</taxon>
        <taxon>Seminavis</taxon>
    </lineage>
</organism>
<keyword evidence="4" id="KW-1185">Reference proteome</keyword>
<dbReference type="Proteomes" id="UP001153069">
    <property type="component" value="Unassembled WGS sequence"/>
</dbReference>
<sequence>MPKVYGLIPTKLFKRRMKSEETAKTTFWADNWLPVPAVVEFEDADTLEYLHKAPTHQNVTVTKLVSGFAPEQCRPILFHPHNQGGVSSMSKGDNAYKQEEATETTTSDSFSLSSFDSSSDDGTCALRFTEPDCYGQTHPIETPQLIASKLQSFEHQLVAIPHHKKTCLKQAMKKCPELLTDKFKLMFLRCECFNDQKAAKRYAKYWDNRVEVFGPEKAFQPLTLDKALCDDGLALSTGFPTLSPTKHPSGRNILFADATTQMIGAYPTQSMVRAIWYMFHAALEDEETQKKGLVFLGDTRTVKLSLFDKDLARVTAFSVAGCIPVRLSSLHGFCPPRIFLIIVPVLKIFLGERLRKRIYLHGGSDMEKVCAGMAKFGLVETVLPRNVDGKVLLSHESWLQERRLAGL</sequence>
<dbReference type="InterPro" id="IPR036865">
    <property type="entry name" value="CRAL-TRIO_dom_sf"/>
</dbReference>
<dbReference type="PANTHER" id="PTHR10174:SF208">
    <property type="entry name" value="CRAL-TRIO DOMAIN-CONTAINING PROTEIN DDB_G0278031"/>
    <property type="match status" value="1"/>
</dbReference>
<reference evidence="3" key="1">
    <citation type="submission" date="2020-06" db="EMBL/GenBank/DDBJ databases">
        <authorList>
            <consortium name="Plant Systems Biology data submission"/>
        </authorList>
    </citation>
    <scope>NUCLEOTIDE SEQUENCE</scope>
    <source>
        <strain evidence="3">D6</strain>
    </source>
</reference>
<dbReference type="Pfam" id="PF00650">
    <property type="entry name" value="CRAL_TRIO"/>
    <property type="match status" value="1"/>
</dbReference>
<dbReference type="EMBL" id="CAICTM010000955">
    <property type="protein sequence ID" value="CAB9518711.1"/>
    <property type="molecule type" value="Genomic_DNA"/>
</dbReference>
<evidence type="ECO:0000259" key="2">
    <source>
        <dbReference type="Pfam" id="PF00650"/>
    </source>
</evidence>
<dbReference type="CDD" id="cd00170">
    <property type="entry name" value="SEC14"/>
    <property type="match status" value="1"/>
</dbReference>
<dbReference type="SUPFAM" id="SSF52087">
    <property type="entry name" value="CRAL/TRIO domain"/>
    <property type="match status" value="1"/>
</dbReference>
<dbReference type="PRINTS" id="PR00180">
    <property type="entry name" value="CRETINALDHBP"/>
</dbReference>
<dbReference type="GO" id="GO:0016020">
    <property type="term" value="C:membrane"/>
    <property type="evidence" value="ECO:0007669"/>
    <property type="project" value="TreeGrafter"/>
</dbReference>
<dbReference type="OrthoDB" id="42195at2759"/>
<evidence type="ECO:0000313" key="3">
    <source>
        <dbReference type="EMBL" id="CAB9518711.1"/>
    </source>
</evidence>
<name>A0A9N8HLZ6_9STRA</name>
<evidence type="ECO:0000256" key="1">
    <source>
        <dbReference type="SAM" id="MobiDB-lite"/>
    </source>
</evidence>
<accession>A0A9N8HLZ6</accession>
<dbReference type="Gene3D" id="3.40.525.10">
    <property type="entry name" value="CRAL-TRIO lipid binding domain"/>
    <property type="match status" value="1"/>
</dbReference>
<dbReference type="InterPro" id="IPR001251">
    <property type="entry name" value="CRAL-TRIO_dom"/>
</dbReference>
<gene>
    <name evidence="3" type="ORF">SEMRO_957_G224560.1</name>
</gene>
<feature type="domain" description="CRAL-TRIO" evidence="2">
    <location>
        <begin position="248"/>
        <end position="368"/>
    </location>
</feature>
<feature type="region of interest" description="Disordered" evidence="1">
    <location>
        <begin position="79"/>
        <end position="114"/>
    </location>
</feature>